<organism evidence="1 2">
    <name type="scientific">Xylanibacter ruminicola</name>
    <name type="common">Prevotella ruminicola</name>
    <dbReference type="NCBI Taxonomy" id="839"/>
    <lineage>
        <taxon>Bacteria</taxon>
        <taxon>Pseudomonadati</taxon>
        <taxon>Bacteroidota</taxon>
        <taxon>Bacteroidia</taxon>
        <taxon>Bacteroidales</taxon>
        <taxon>Prevotellaceae</taxon>
        <taxon>Xylanibacter</taxon>
    </lineage>
</organism>
<dbReference type="AlphaFoldDB" id="A0A9D5NZ62"/>
<protein>
    <submittedName>
        <fullName evidence="1">Uncharacterized protein</fullName>
    </submittedName>
</protein>
<name>A0A9D5NZ62_XYLRU</name>
<reference evidence="1" key="1">
    <citation type="submission" date="2019-04" db="EMBL/GenBank/DDBJ databases">
        <title>Evolution of Biomass-Degrading Anaerobic Consortia Revealed by Metagenomics.</title>
        <authorList>
            <person name="Peng X."/>
        </authorList>
    </citation>
    <scope>NUCLEOTIDE SEQUENCE</scope>
    <source>
        <strain evidence="1">SIG140</strain>
    </source>
</reference>
<evidence type="ECO:0000313" key="1">
    <source>
        <dbReference type="EMBL" id="MBE6270278.1"/>
    </source>
</evidence>
<sequence>MSAIQLRAELFREMNPMLENEAMLSKMLAFVKSLFAEQQAKTNEKEKKTYRVIEVDPEIKKWSGCTSFSADELNNNHRLKSILNR</sequence>
<gene>
    <name evidence="1" type="ORF">E7101_04935</name>
</gene>
<comment type="caution">
    <text evidence="1">The sequence shown here is derived from an EMBL/GenBank/DDBJ whole genome shotgun (WGS) entry which is preliminary data.</text>
</comment>
<accession>A0A9D5NZ62</accession>
<dbReference type="Proteomes" id="UP000806522">
    <property type="component" value="Unassembled WGS sequence"/>
</dbReference>
<evidence type="ECO:0000313" key="2">
    <source>
        <dbReference type="Proteomes" id="UP000806522"/>
    </source>
</evidence>
<proteinExistence type="predicted"/>
<dbReference type="EMBL" id="SUYC01000004">
    <property type="protein sequence ID" value="MBE6270278.1"/>
    <property type="molecule type" value="Genomic_DNA"/>
</dbReference>